<keyword evidence="2" id="KW-0812">Transmembrane</keyword>
<dbReference type="InterPro" id="IPR021202">
    <property type="entry name" value="Rv3654c-like"/>
</dbReference>
<evidence type="ECO:0000259" key="3">
    <source>
        <dbReference type="Pfam" id="PF13400"/>
    </source>
</evidence>
<accession>A0ABW4IU67</accession>
<evidence type="ECO:0000256" key="1">
    <source>
        <dbReference type="SAM" id="MobiDB-lite"/>
    </source>
</evidence>
<organism evidence="4 5">
    <name type="scientific">Streptomyces caeni</name>
    <dbReference type="NCBI Taxonomy" id="2307231"/>
    <lineage>
        <taxon>Bacteria</taxon>
        <taxon>Bacillati</taxon>
        <taxon>Actinomycetota</taxon>
        <taxon>Actinomycetes</taxon>
        <taxon>Kitasatosporales</taxon>
        <taxon>Streptomycetaceae</taxon>
        <taxon>Streptomyces</taxon>
    </lineage>
</organism>
<feature type="region of interest" description="Disordered" evidence="1">
    <location>
        <begin position="129"/>
        <end position="150"/>
    </location>
</feature>
<keyword evidence="5" id="KW-1185">Reference proteome</keyword>
<reference evidence="5" key="1">
    <citation type="journal article" date="2019" name="Int. J. Syst. Evol. Microbiol.">
        <title>The Global Catalogue of Microorganisms (GCM) 10K type strain sequencing project: providing services to taxonomists for standard genome sequencing and annotation.</title>
        <authorList>
            <consortium name="The Broad Institute Genomics Platform"/>
            <consortium name="The Broad Institute Genome Sequencing Center for Infectious Disease"/>
            <person name="Wu L."/>
            <person name="Ma J."/>
        </authorList>
    </citation>
    <scope>NUCLEOTIDE SEQUENCE [LARGE SCALE GENOMIC DNA]</scope>
    <source>
        <strain evidence="5">CGMCC 1.12470</strain>
    </source>
</reference>
<dbReference type="InterPro" id="IPR028087">
    <property type="entry name" value="Tad_N"/>
</dbReference>
<comment type="caution">
    <text evidence="4">The sequence shown here is derived from an EMBL/GenBank/DDBJ whole genome shotgun (WGS) entry which is preliminary data.</text>
</comment>
<gene>
    <name evidence="4" type="ORF">ACFSL4_18400</name>
</gene>
<evidence type="ECO:0000313" key="5">
    <source>
        <dbReference type="Proteomes" id="UP001597261"/>
    </source>
</evidence>
<keyword evidence="2" id="KW-0472">Membrane</keyword>
<protein>
    <submittedName>
        <fullName evidence="4">Rv3654c family TadE-like protein</fullName>
    </submittedName>
</protein>
<proteinExistence type="predicted"/>
<keyword evidence="2" id="KW-1133">Transmembrane helix</keyword>
<dbReference type="Pfam" id="PF13400">
    <property type="entry name" value="Tad"/>
    <property type="match status" value="1"/>
</dbReference>
<dbReference type="Proteomes" id="UP001597261">
    <property type="component" value="Unassembled WGS sequence"/>
</dbReference>
<evidence type="ECO:0000313" key="4">
    <source>
        <dbReference type="EMBL" id="MFD1660114.1"/>
    </source>
</evidence>
<evidence type="ECO:0000256" key="2">
    <source>
        <dbReference type="SAM" id="Phobius"/>
    </source>
</evidence>
<sequence length="150" mass="14957">MSRRGGALHAHLAFLEARGDAARSDRGSATVWVVCVIGAVCAVFGALLAQGEAVLVRHRAAGAADLAALAAADHWMEGGEAACARAGRVAAAQGGRIVRCAVAGEVADVTAAVVSGPFTAGVRARAGPVRAGVREEAGSPPAPSPRSRSR</sequence>
<feature type="domain" description="Putative Flp pilus-assembly TadG-like N-terminal" evidence="3">
    <location>
        <begin position="27"/>
        <end position="73"/>
    </location>
</feature>
<name>A0ABW4IU67_9ACTN</name>
<dbReference type="NCBIfam" id="TIGR03816">
    <property type="entry name" value="tadE_like_DECH"/>
    <property type="match status" value="1"/>
</dbReference>
<feature type="transmembrane region" description="Helical" evidence="2">
    <location>
        <begin position="29"/>
        <end position="49"/>
    </location>
</feature>
<dbReference type="EMBL" id="JBHUDX010000050">
    <property type="protein sequence ID" value="MFD1660114.1"/>
    <property type="molecule type" value="Genomic_DNA"/>
</dbReference>
<dbReference type="RefSeq" id="WP_381083900.1">
    <property type="nucleotide sequence ID" value="NZ_JBHUDX010000050.1"/>
</dbReference>